<keyword evidence="2" id="KW-1185">Reference proteome</keyword>
<evidence type="ECO:0000313" key="3">
    <source>
        <dbReference type="WBParaSite" id="SSLN_0000923401-mRNA-1"/>
    </source>
</evidence>
<reference evidence="3" key="1">
    <citation type="submission" date="2016-06" db="UniProtKB">
        <authorList>
            <consortium name="WormBaseParasite"/>
        </authorList>
    </citation>
    <scope>IDENTIFICATION</scope>
</reference>
<evidence type="ECO:0000313" key="2">
    <source>
        <dbReference type="Proteomes" id="UP000275846"/>
    </source>
</evidence>
<proteinExistence type="predicted"/>
<dbReference type="EMBL" id="UYSU01034911">
    <property type="protein sequence ID" value="VDL95280.1"/>
    <property type="molecule type" value="Genomic_DNA"/>
</dbReference>
<name>A0A183SXE5_SCHSO</name>
<dbReference type="AlphaFoldDB" id="A0A183SXE5"/>
<sequence>MVPDVDHGLTVLLTTMVLHSLWVTSLLSYRDLIDAFLDGRPSRLVARRKQFGDAELTMPISAEQLLSILQQQQAQFEAGYMNMVESMMQQFILHFPDPESSGKQSTSADAVAACITECIYDRDTGVTLDASFKRL</sequence>
<organism evidence="3">
    <name type="scientific">Schistocephalus solidus</name>
    <name type="common">Tapeworm</name>
    <dbReference type="NCBI Taxonomy" id="70667"/>
    <lineage>
        <taxon>Eukaryota</taxon>
        <taxon>Metazoa</taxon>
        <taxon>Spiralia</taxon>
        <taxon>Lophotrochozoa</taxon>
        <taxon>Platyhelminthes</taxon>
        <taxon>Cestoda</taxon>
        <taxon>Eucestoda</taxon>
        <taxon>Diphyllobothriidea</taxon>
        <taxon>Diphyllobothriidae</taxon>
        <taxon>Schistocephalus</taxon>
    </lineage>
</organism>
<evidence type="ECO:0000313" key="1">
    <source>
        <dbReference type="EMBL" id="VDL95280.1"/>
    </source>
</evidence>
<dbReference type="Proteomes" id="UP000275846">
    <property type="component" value="Unassembled WGS sequence"/>
</dbReference>
<dbReference type="WBParaSite" id="SSLN_0000923401-mRNA-1">
    <property type="protein sequence ID" value="SSLN_0000923401-mRNA-1"/>
    <property type="gene ID" value="SSLN_0000923401"/>
</dbReference>
<reference evidence="1 2" key="2">
    <citation type="submission" date="2018-11" db="EMBL/GenBank/DDBJ databases">
        <authorList>
            <consortium name="Pathogen Informatics"/>
        </authorList>
    </citation>
    <scope>NUCLEOTIDE SEQUENCE [LARGE SCALE GENOMIC DNA]</scope>
    <source>
        <strain evidence="1 2">NST_G2</strain>
    </source>
</reference>
<dbReference type="STRING" id="70667.A0A183SXE5"/>
<protein>
    <submittedName>
        <fullName evidence="1 3">Uncharacterized protein</fullName>
    </submittedName>
</protein>
<accession>A0A183SXE5</accession>
<gene>
    <name evidence="1" type="ORF">SSLN_LOCUS8895</name>
</gene>